<evidence type="ECO:0000313" key="7">
    <source>
        <dbReference type="EMBL" id="GHJ31449.1"/>
    </source>
</evidence>
<feature type="compositionally biased region" description="Low complexity" evidence="5">
    <location>
        <begin position="359"/>
        <end position="425"/>
    </location>
</feature>
<dbReference type="RefSeq" id="WP_236258606.1">
    <property type="nucleotide sequence ID" value="NZ_BNEK01000005.1"/>
</dbReference>
<keyword evidence="4" id="KW-0067">ATP-binding</keyword>
<comment type="caution">
    <text evidence="7">The sequence shown here is derived from an EMBL/GenBank/DDBJ whole genome shotgun (WGS) entry which is preliminary data.</text>
</comment>
<dbReference type="InterPro" id="IPR003439">
    <property type="entry name" value="ABC_transporter-like_ATP-bd"/>
</dbReference>
<keyword evidence="2" id="KW-0813">Transport</keyword>
<evidence type="ECO:0000256" key="5">
    <source>
        <dbReference type="SAM" id="MobiDB-lite"/>
    </source>
</evidence>
<dbReference type="PANTHER" id="PTHR43335">
    <property type="entry name" value="ABC TRANSPORTER, ATP-BINDING PROTEIN"/>
    <property type="match status" value="1"/>
</dbReference>
<dbReference type="Proteomes" id="UP001054854">
    <property type="component" value="Unassembled WGS sequence"/>
</dbReference>
<name>A0ABQ3U778_STRHY</name>
<dbReference type="Pfam" id="PF00005">
    <property type="entry name" value="ABC_tran"/>
    <property type="match status" value="1"/>
</dbReference>
<feature type="domain" description="ABC transporter" evidence="6">
    <location>
        <begin position="2"/>
        <end position="227"/>
    </location>
</feature>
<accession>A0ABQ3U778</accession>
<sequence>MIEAVGLTKRYGAKTAVYNLSFQVRPGAVTGFLGPNGSGKSTTMRMILGLDEPTAGHVTVGGYPFRKLPNAPRQVGALLDAKAVHGGRSARQHLLCLAQLSGIPARRVDEVLGVVGLQNVARKRSKGFSLGMGQRLGIAAALLGDPQVLLFDEPVNGLDPEGILWVRNFMKQLASEGRTVFVSSHLMSEMALTADHLIVIGRGQLLADMSVKDFISYNSADFARVRTPEGDQQQREKLTAALSEAGGQVLPEQDGALRVTGLPLPRISEVAHQADVRLWELSPHQASLEEAYMRMTQGAVDYRSTIDERAALQQQAVPGAAPQGGPYGYAPGAPGQPVGFPPGTVLPGYAEPPAPPQQHAPGAPAAPGAAPGTPATPTAAPAAPAASSAPAAPGAPAAPATSTAAPAAPAAPGAAPGAPATSATPPAAPPAAPAAPPAQPPVAPSAPADLNKSDTEDAR</sequence>
<evidence type="ECO:0000256" key="3">
    <source>
        <dbReference type="ARBA" id="ARBA00022741"/>
    </source>
</evidence>
<dbReference type="InterPro" id="IPR027417">
    <property type="entry name" value="P-loop_NTPase"/>
</dbReference>
<keyword evidence="8" id="KW-1185">Reference proteome</keyword>
<reference evidence="7" key="1">
    <citation type="submission" date="2024-05" db="EMBL/GenBank/DDBJ databases">
        <title>Whole genome shotgun sequence of Streptomyces hygroscopicus NBRC 113678.</title>
        <authorList>
            <person name="Komaki H."/>
            <person name="Tamura T."/>
        </authorList>
    </citation>
    <scope>NUCLEOTIDE SEQUENCE</scope>
    <source>
        <strain evidence="7">N11-34</strain>
    </source>
</reference>
<dbReference type="SUPFAM" id="SSF52540">
    <property type="entry name" value="P-loop containing nucleoside triphosphate hydrolases"/>
    <property type="match status" value="1"/>
</dbReference>
<dbReference type="SMART" id="SM00382">
    <property type="entry name" value="AAA"/>
    <property type="match status" value="1"/>
</dbReference>
<evidence type="ECO:0000256" key="4">
    <source>
        <dbReference type="ARBA" id="ARBA00022840"/>
    </source>
</evidence>
<evidence type="ECO:0000256" key="1">
    <source>
        <dbReference type="ARBA" id="ARBA00005417"/>
    </source>
</evidence>
<organism evidence="7 8">
    <name type="scientific">Streptomyces hygroscopicus</name>
    <dbReference type="NCBI Taxonomy" id="1912"/>
    <lineage>
        <taxon>Bacteria</taxon>
        <taxon>Bacillati</taxon>
        <taxon>Actinomycetota</taxon>
        <taxon>Actinomycetes</taxon>
        <taxon>Kitasatosporales</taxon>
        <taxon>Streptomycetaceae</taxon>
        <taxon>Streptomyces</taxon>
        <taxon>Streptomyces violaceusniger group</taxon>
    </lineage>
</organism>
<evidence type="ECO:0000256" key="2">
    <source>
        <dbReference type="ARBA" id="ARBA00022448"/>
    </source>
</evidence>
<dbReference type="InterPro" id="IPR003593">
    <property type="entry name" value="AAA+_ATPase"/>
</dbReference>
<gene>
    <name evidence="7" type="ORF">TPA0910_58820</name>
</gene>
<feature type="region of interest" description="Disordered" evidence="5">
    <location>
        <begin position="315"/>
        <end position="459"/>
    </location>
</feature>
<evidence type="ECO:0000259" key="6">
    <source>
        <dbReference type="PROSITE" id="PS50893"/>
    </source>
</evidence>
<feature type="compositionally biased region" description="Pro residues" evidence="5">
    <location>
        <begin position="426"/>
        <end position="444"/>
    </location>
</feature>
<comment type="similarity">
    <text evidence="1">Belongs to the ABC transporter superfamily.</text>
</comment>
<dbReference type="EMBL" id="BNEK01000005">
    <property type="protein sequence ID" value="GHJ31449.1"/>
    <property type="molecule type" value="Genomic_DNA"/>
</dbReference>
<evidence type="ECO:0000313" key="8">
    <source>
        <dbReference type="Proteomes" id="UP001054854"/>
    </source>
</evidence>
<dbReference type="Gene3D" id="3.40.50.300">
    <property type="entry name" value="P-loop containing nucleotide triphosphate hydrolases"/>
    <property type="match status" value="1"/>
</dbReference>
<dbReference type="PROSITE" id="PS50893">
    <property type="entry name" value="ABC_TRANSPORTER_2"/>
    <property type="match status" value="1"/>
</dbReference>
<proteinExistence type="inferred from homology"/>
<feature type="compositionally biased region" description="Low complexity" evidence="5">
    <location>
        <begin position="315"/>
        <end position="338"/>
    </location>
</feature>
<dbReference type="PANTHER" id="PTHR43335:SF4">
    <property type="entry name" value="ABC TRANSPORTER, ATP-BINDING PROTEIN"/>
    <property type="match status" value="1"/>
</dbReference>
<protein>
    <recommendedName>
        <fullName evidence="6">ABC transporter domain-containing protein</fullName>
    </recommendedName>
</protein>
<keyword evidence="3" id="KW-0547">Nucleotide-binding</keyword>